<dbReference type="Proteomes" id="UP000798662">
    <property type="component" value="Chromosome 1"/>
</dbReference>
<gene>
    <name evidence="1" type="ORF">I4F81_004177</name>
</gene>
<protein>
    <submittedName>
        <fullName evidence="1">Uncharacterized protein</fullName>
    </submittedName>
</protein>
<reference evidence="1" key="1">
    <citation type="submission" date="2019-11" db="EMBL/GenBank/DDBJ databases">
        <title>Nori genome reveals adaptations in red seaweeds to the harsh intertidal environment.</title>
        <authorList>
            <person name="Wang D."/>
            <person name="Mao Y."/>
        </authorList>
    </citation>
    <scope>NUCLEOTIDE SEQUENCE</scope>
    <source>
        <tissue evidence="1">Gametophyte</tissue>
    </source>
</reference>
<evidence type="ECO:0000313" key="1">
    <source>
        <dbReference type="EMBL" id="KAK1861594.1"/>
    </source>
</evidence>
<accession>A0ACC3BV61</accession>
<organism evidence="1 2">
    <name type="scientific">Pyropia yezoensis</name>
    <name type="common">Susabi-nori</name>
    <name type="synonym">Porphyra yezoensis</name>
    <dbReference type="NCBI Taxonomy" id="2788"/>
    <lineage>
        <taxon>Eukaryota</taxon>
        <taxon>Rhodophyta</taxon>
        <taxon>Bangiophyceae</taxon>
        <taxon>Bangiales</taxon>
        <taxon>Bangiaceae</taxon>
        <taxon>Pyropia</taxon>
    </lineage>
</organism>
<name>A0ACC3BV61_PYRYE</name>
<proteinExistence type="predicted"/>
<dbReference type="EMBL" id="CM020618">
    <property type="protein sequence ID" value="KAK1861594.1"/>
    <property type="molecule type" value="Genomic_DNA"/>
</dbReference>
<comment type="caution">
    <text evidence="1">The sequence shown here is derived from an EMBL/GenBank/DDBJ whole genome shotgun (WGS) entry which is preliminary data.</text>
</comment>
<sequence>MAGALRQPSRPPAVGSPWRPSPSPQPQPRAAAPRGDDAWRWCAEEGGVAAWPRPPPPPAAESAPTHRSAAAGPPLCCRPDWLAVSLLPQRCGLAGGARCGLACVPRPAASEHQVLASRHPPTAPPLVACGLCRSAAVARIPSPLLPYPHA</sequence>
<evidence type="ECO:0000313" key="2">
    <source>
        <dbReference type="Proteomes" id="UP000798662"/>
    </source>
</evidence>
<keyword evidence="2" id="KW-1185">Reference proteome</keyword>